<gene>
    <name evidence="3" type="ORF">EVOR1521_LOCUS28296</name>
</gene>
<evidence type="ECO:0000259" key="2">
    <source>
        <dbReference type="PROSITE" id="PS50103"/>
    </source>
</evidence>
<keyword evidence="1" id="KW-0479">Metal-binding</keyword>
<comment type="caution">
    <text evidence="3">The sequence shown here is derived from an EMBL/GenBank/DDBJ whole genome shotgun (WGS) entry which is preliminary data.</text>
</comment>
<evidence type="ECO:0000313" key="3">
    <source>
        <dbReference type="EMBL" id="CAJ1406298.1"/>
    </source>
</evidence>
<sequence length="211" mass="23716">MALGYRFTFIDEAPAPAVPRFRSCPVRGREAEPEEQVICRQVACLPDRARRIHEPAPAPTPALSTGSVGHPQVCRRPCVHLAKGACHSGSACGYCHSPEHRRAIPDKRDRQALGAMCEAQLLDLIIPHLRRLTETQFYQAKPLVEVLERELAVRHMPKKASEEDIKRLERTLRRMRVSGLVGLITSRRWKGPLPQVLQEAMNSLREELAVA</sequence>
<feature type="zinc finger region" description="C3H1-type" evidence="1">
    <location>
        <begin position="72"/>
        <end position="99"/>
    </location>
</feature>
<dbReference type="InterPro" id="IPR000571">
    <property type="entry name" value="Znf_CCCH"/>
</dbReference>
<keyword evidence="1" id="KW-0862">Zinc</keyword>
<keyword evidence="4" id="KW-1185">Reference proteome</keyword>
<organism evidence="3 4">
    <name type="scientific">Effrenium voratum</name>
    <dbReference type="NCBI Taxonomy" id="2562239"/>
    <lineage>
        <taxon>Eukaryota</taxon>
        <taxon>Sar</taxon>
        <taxon>Alveolata</taxon>
        <taxon>Dinophyceae</taxon>
        <taxon>Suessiales</taxon>
        <taxon>Symbiodiniaceae</taxon>
        <taxon>Effrenium</taxon>
    </lineage>
</organism>
<proteinExistence type="predicted"/>
<name>A0AA36NKT9_9DINO</name>
<accession>A0AA36NKT9</accession>
<dbReference type="AlphaFoldDB" id="A0AA36NKT9"/>
<dbReference type="PROSITE" id="PS50103">
    <property type="entry name" value="ZF_C3H1"/>
    <property type="match status" value="1"/>
</dbReference>
<evidence type="ECO:0000313" key="4">
    <source>
        <dbReference type="Proteomes" id="UP001178507"/>
    </source>
</evidence>
<feature type="domain" description="C3H1-type" evidence="2">
    <location>
        <begin position="72"/>
        <end position="99"/>
    </location>
</feature>
<dbReference type="GO" id="GO:0008270">
    <property type="term" value="F:zinc ion binding"/>
    <property type="evidence" value="ECO:0007669"/>
    <property type="project" value="UniProtKB-KW"/>
</dbReference>
<dbReference type="EMBL" id="CAUJNA010003622">
    <property type="protein sequence ID" value="CAJ1406298.1"/>
    <property type="molecule type" value="Genomic_DNA"/>
</dbReference>
<dbReference type="Proteomes" id="UP001178507">
    <property type="component" value="Unassembled WGS sequence"/>
</dbReference>
<keyword evidence="1" id="KW-0863">Zinc-finger</keyword>
<protein>
    <recommendedName>
        <fullName evidence="2">C3H1-type domain-containing protein</fullName>
    </recommendedName>
</protein>
<reference evidence="3" key="1">
    <citation type="submission" date="2023-08" db="EMBL/GenBank/DDBJ databases">
        <authorList>
            <person name="Chen Y."/>
            <person name="Shah S."/>
            <person name="Dougan E. K."/>
            <person name="Thang M."/>
            <person name="Chan C."/>
        </authorList>
    </citation>
    <scope>NUCLEOTIDE SEQUENCE</scope>
</reference>
<evidence type="ECO:0000256" key="1">
    <source>
        <dbReference type="PROSITE-ProRule" id="PRU00723"/>
    </source>
</evidence>